<evidence type="ECO:0000256" key="3">
    <source>
        <dbReference type="ARBA" id="ARBA00023125"/>
    </source>
</evidence>
<organism evidence="7 8">
    <name type="scientific">Streptosporangium saharense</name>
    <dbReference type="NCBI Taxonomy" id="1706840"/>
    <lineage>
        <taxon>Bacteria</taxon>
        <taxon>Bacillati</taxon>
        <taxon>Actinomycetota</taxon>
        <taxon>Actinomycetes</taxon>
        <taxon>Streptosporangiales</taxon>
        <taxon>Streptosporangiaceae</taxon>
        <taxon>Streptosporangium</taxon>
    </lineage>
</organism>
<dbReference type="PROSITE" id="PS50931">
    <property type="entry name" value="HTH_LYSR"/>
    <property type="match status" value="1"/>
</dbReference>
<comment type="similarity">
    <text evidence="1">Belongs to the LysR transcriptional regulatory family.</text>
</comment>
<reference evidence="7 8" key="1">
    <citation type="submission" date="2020-08" db="EMBL/GenBank/DDBJ databases">
        <title>Genomic Encyclopedia of Type Strains, Phase III (KMG-III): the genomes of soil and plant-associated and newly described type strains.</title>
        <authorList>
            <person name="Whitman W."/>
        </authorList>
    </citation>
    <scope>NUCLEOTIDE SEQUENCE [LARGE SCALE GENOMIC DNA]</scope>
    <source>
        <strain evidence="7 8">CECT 8840</strain>
    </source>
</reference>
<dbReference type="EMBL" id="JACHJP010000002">
    <property type="protein sequence ID" value="MBB4915407.1"/>
    <property type="molecule type" value="Genomic_DNA"/>
</dbReference>
<evidence type="ECO:0000256" key="2">
    <source>
        <dbReference type="ARBA" id="ARBA00023015"/>
    </source>
</evidence>
<evidence type="ECO:0000259" key="6">
    <source>
        <dbReference type="PROSITE" id="PS50931"/>
    </source>
</evidence>
<dbReference type="FunFam" id="1.10.10.10:FF:000001">
    <property type="entry name" value="LysR family transcriptional regulator"/>
    <property type="match status" value="1"/>
</dbReference>
<accession>A0A7W7QKV8</accession>
<dbReference type="Gene3D" id="1.10.10.10">
    <property type="entry name" value="Winged helix-like DNA-binding domain superfamily/Winged helix DNA-binding domain"/>
    <property type="match status" value="1"/>
</dbReference>
<dbReference type="Proteomes" id="UP000552644">
    <property type="component" value="Unassembled WGS sequence"/>
</dbReference>
<protein>
    <submittedName>
        <fullName evidence="7">DNA-binding transcriptional LysR family regulator</fullName>
    </submittedName>
</protein>
<dbReference type="InterPro" id="IPR050176">
    <property type="entry name" value="LTTR"/>
</dbReference>
<dbReference type="PRINTS" id="PR00039">
    <property type="entry name" value="HTHLYSR"/>
</dbReference>
<dbReference type="CDD" id="cd05466">
    <property type="entry name" value="PBP2_LTTR_substrate"/>
    <property type="match status" value="1"/>
</dbReference>
<dbReference type="Pfam" id="PF00126">
    <property type="entry name" value="HTH_1"/>
    <property type="match status" value="1"/>
</dbReference>
<dbReference type="SUPFAM" id="SSF53850">
    <property type="entry name" value="Periplasmic binding protein-like II"/>
    <property type="match status" value="1"/>
</dbReference>
<evidence type="ECO:0000256" key="1">
    <source>
        <dbReference type="ARBA" id="ARBA00009437"/>
    </source>
</evidence>
<evidence type="ECO:0000313" key="8">
    <source>
        <dbReference type="Proteomes" id="UP000552644"/>
    </source>
</evidence>
<dbReference type="InterPro" id="IPR036390">
    <property type="entry name" value="WH_DNA-bd_sf"/>
</dbReference>
<dbReference type="AlphaFoldDB" id="A0A7W7QKV8"/>
<proteinExistence type="inferred from homology"/>
<dbReference type="InterPro" id="IPR005119">
    <property type="entry name" value="LysR_subst-bd"/>
</dbReference>
<gene>
    <name evidence="7" type="ORF">FHS44_002492</name>
</gene>
<comment type="caution">
    <text evidence="7">The sequence shown here is derived from an EMBL/GenBank/DDBJ whole genome shotgun (WGS) entry which is preliminary data.</text>
</comment>
<keyword evidence="4" id="KW-0804">Transcription</keyword>
<evidence type="ECO:0000256" key="4">
    <source>
        <dbReference type="ARBA" id="ARBA00023163"/>
    </source>
</evidence>
<dbReference type="GO" id="GO:0003700">
    <property type="term" value="F:DNA-binding transcription factor activity"/>
    <property type="evidence" value="ECO:0007669"/>
    <property type="project" value="InterPro"/>
</dbReference>
<dbReference type="Gene3D" id="3.40.190.10">
    <property type="entry name" value="Periplasmic binding protein-like II"/>
    <property type="match status" value="2"/>
</dbReference>
<dbReference type="SUPFAM" id="SSF46785">
    <property type="entry name" value="Winged helix' DNA-binding domain"/>
    <property type="match status" value="1"/>
</dbReference>
<keyword evidence="2" id="KW-0805">Transcription regulation</keyword>
<feature type="domain" description="HTH lysR-type" evidence="6">
    <location>
        <begin position="5"/>
        <end position="62"/>
    </location>
</feature>
<dbReference type="PANTHER" id="PTHR30579:SF7">
    <property type="entry name" value="HTH-TYPE TRANSCRIPTIONAL REGULATOR LRHA-RELATED"/>
    <property type="match status" value="1"/>
</dbReference>
<keyword evidence="3 7" id="KW-0238">DNA-binding</keyword>
<dbReference type="Pfam" id="PF03466">
    <property type="entry name" value="LysR_substrate"/>
    <property type="match status" value="1"/>
</dbReference>
<name>A0A7W7QKV8_9ACTN</name>
<dbReference type="InterPro" id="IPR000847">
    <property type="entry name" value="LysR_HTH_N"/>
</dbReference>
<evidence type="ECO:0000256" key="5">
    <source>
        <dbReference type="SAM" id="MobiDB-lite"/>
    </source>
</evidence>
<evidence type="ECO:0000313" key="7">
    <source>
        <dbReference type="EMBL" id="MBB4915407.1"/>
    </source>
</evidence>
<dbReference type="InterPro" id="IPR036388">
    <property type="entry name" value="WH-like_DNA-bd_sf"/>
</dbReference>
<sequence>MGALLDLVQLRTFVAIAECGGFGRAASALRTSQPTVSQHVRSLERVVGRPLVERAGRLTRFTAAGEVLLAEARRLLAAHDEAMCRLGAEQVPTLTVGAIEHAASPVLPDLLTVLMSALPGHDVVFRLDRSTILAEATLRGTLDMALILGAVANVGGTEVGSLPLRWLASPDWIPPAPGAPLPLVAFQEPCGLRQQAVGALERLGWIVRITTEAANLEGILTAVKARLGVALMPTACGVPPGLEEVRQLPPQGTLGLRLLSRQGLDPAIEAHAGDTLRSFFAAVPPSRPFLTGLPGGESQRRDQYKTGHPISQSN</sequence>
<keyword evidence="8" id="KW-1185">Reference proteome</keyword>
<dbReference type="RefSeq" id="WP_184714069.1">
    <property type="nucleotide sequence ID" value="NZ_JACHJP010000002.1"/>
</dbReference>
<feature type="region of interest" description="Disordered" evidence="5">
    <location>
        <begin position="290"/>
        <end position="314"/>
    </location>
</feature>
<dbReference type="PANTHER" id="PTHR30579">
    <property type="entry name" value="TRANSCRIPTIONAL REGULATOR"/>
    <property type="match status" value="1"/>
</dbReference>
<dbReference type="GO" id="GO:0003677">
    <property type="term" value="F:DNA binding"/>
    <property type="evidence" value="ECO:0007669"/>
    <property type="project" value="UniProtKB-KW"/>
</dbReference>